<reference evidence="6" key="1">
    <citation type="journal article" date="2014" name="Int. J. Syst. Evol. Microbiol.">
        <title>Complete genome sequence of Corynebacterium casei LMG S-19264T (=DSM 44701T), isolated from a smear-ripened cheese.</title>
        <authorList>
            <consortium name="US DOE Joint Genome Institute (JGI-PGF)"/>
            <person name="Walter F."/>
            <person name="Albersmeier A."/>
            <person name="Kalinowski J."/>
            <person name="Ruckert C."/>
        </authorList>
    </citation>
    <scope>NUCLEOTIDE SEQUENCE</scope>
    <source>
        <strain evidence="6">CGMCC 4.7299</strain>
    </source>
</reference>
<dbReference type="AlphaFoldDB" id="A0A8J3BWI3"/>
<dbReference type="Gene3D" id="1.10.260.40">
    <property type="entry name" value="lambda repressor-like DNA-binding domains"/>
    <property type="match status" value="1"/>
</dbReference>
<dbReference type="InterPro" id="IPR010982">
    <property type="entry name" value="Lambda_DNA-bd_dom_sf"/>
</dbReference>
<dbReference type="InterPro" id="IPR001387">
    <property type="entry name" value="Cro/C1-type_HTH"/>
</dbReference>
<keyword evidence="1" id="KW-0805">Transcription regulation</keyword>
<evidence type="ECO:0000313" key="6">
    <source>
        <dbReference type="EMBL" id="GGK84565.1"/>
    </source>
</evidence>
<dbReference type="Gene3D" id="3.40.50.2300">
    <property type="match status" value="2"/>
</dbReference>
<gene>
    <name evidence="6" type="primary">lacI</name>
    <name evidence="6" type="ORF">GCM10012284_18590</name>
</gene>
<dbReference type="PROSITE" id="PS00356">
    <property type="entry name" value="HTH_LACI_1"/>
    <property type="match status" value="1"/>
</dbReference>
<dbReference type="SMART" id="SM00354">
    <property type="entry name" value="HTH_LACI"/>
    <property type="match status" value="1"/>
</dbReference>
<dbReference type="Pfam" id="PF13377">
    <property type="entry name" value="Peripla_BP_3"/>
    <property type="match status" value="1"/>
</dbReference>
<dbReference type="PROSITE" id="PS50943">
    <property type="entry name" value="HTH_CROC1"/>
    <property type="match status" value="1"/>
</dbReference>
<feature type="domain" description="HTH lacI-type" evidence="4">
    <location>
        <begin position="3"/>
        <end position="57"/>
    </location>
</feature>
<dbReference type="InterPro" id="IPR046335">
    <property type="entry name" value="LacI/GalR-like_sensor"/>
</dbReference>
<protein>
    <submittedName>
        <fullName evidence="6">LacI family transcriptional regulator</fullName>
    </submittedName>
</protein>
<dbReference type="RefSeq" id="WP_189078716.1">
    <property type="nucleotide sequence ID" value="NZ_BMMX01000005.1"/>
</dbReference>
<dbReference type="Pfam" id="PF00356">
    <property type="entry name" value="LacI"/>
    <property type="match status" value="1"/>
</dbReference>
<accession>A0A8J3BWI3</accession>
<dbReference type="InterPro" id="IPR000843">
    <property type="entry name" value="HTH_LacI"/>
</dbReference>
<evidence type="ECO:0000259" key="4">
    <source>
        <dbReference type="PROSITE" id="PS50932"/>
    </source>
</evidence>
<keyword evidence="2" id="KW-0238">DNA-binding</keyword>
<dbReference type="InterPro" id="IPR028082">
    <property type="entry name" value="Peripla_BP_I"/>
</dbReference>
<sequence>MPITIADVAARAKVSKTTVSRVLNGKGELDESTAARVRKVIEELGYVPSSRAVGLARGRTRVVGMLVPSLTWPWIGEVLQGAVDVLETERYGLLLFTCNRGAESMRQFGAQVSAKSFDGLLVIEPEGTLDYIATLHARGLPVVLIDDRDHQPGQIPSVGTTNHTGAGAAARHLLSIGRTKPLVVAGPERFGCTVQRLDGFAAAFAEAGHPIAAQRVLPGDFTIACGFEGVQRAIETGVDFDAVFAHNDLSATGAMQAVLDSGRRIPQDVALVGFDDIPLAAHTQPPLTTVHQPLREMGEAAARMLLAHFEGTPLPNRPTVIPATFTARASTGAEPEATHP</sequence>
<dbReference type="PROSITE" id="PS50932">
    <property type="entry name" value="HTH_LACI_2"/>
    <property type="match status" value="1"/>
</dbReference>
<dbReference type="CDD" id="cd01392">
    <property type="entry name" value="HTH_LacI"/>
    <property type="match status" value="1"/>
</dbReference>
<comment type="caution">
    <text evidence="6">The sequence shown here is derived from an EMBL/GenBank/DDBJ whole genome shotgun (WGS) entry which is preliminary data.</text>
</comment>
<dbReference type="GO" id="GO:0003700">
    <property type="term" value="F:DNA-binding transcription factor activity"/>
    <property type="evidence" value="ECO:0007669"/>
    <property type="project" value="TreeGrafter"/>
</dbReference>
<dbReference type="Proteomes" id="UP000656042">
    <property type="component" value="Unassembled WGS sequence"/>
</dbReference>
<evidence type="ECO:0000256" key="1">
    <source>
        <dbReference type="ARBA" id="ARBA00023015"/>
    </source>
</evidence>
<dbReference type="PANTHER" id="PTHR30146:SF153">
    <property type="entry name" value="LACTOSE OPERON REPRESSOR"/>
    <property type="match status" value="1"/>
</dbReference>
<reference evidence="6" key="2">
    <citation type="submission" date="2020-09" db="EMBL/GenBank/DDBJ databases">
        <authorList>
            <person name="Sun Q."/>
            <person name="Zhou Y."/>
        </authorList>
    </citation>
    <scope>NUCLEOTIDE SEQUENCE</scope>
    <source>
        <strain evidence="6">CGMCC 4.7299</strain>
    </source>
</reference>
<organism evidence="6 7">
    <name type="scientific">Mangrovihabitans endophyticus</name>
    <dbReference type="NCBI Taxonomy" id="1751298"/>
    <lineage>
        <taxon>Bacteria</taxon>
        <taxon>Bacillati</taxon>
        <taxon>Actinomycetota</taxon>
        <taxon>Actinomycetes</taxon>
        <taxon>Micromonosporales</taxon>
        <taxon>Micromonosporaceae</taxon>
        <taxon>Mangrovihabitans</taxon>
    </lineage>
</organism>
<evidence type="ECO:0000313" key="7">
    <source>
        <dbReference type="Proteomes" id="UP000656042"/>
    </source>
</evidence>
<dbReference type="GO" id="GO:0000976">
    <property type="term" value="F:transcription cis-regulatory region binding"/>
    <property type="evidence" value="ECO:0007669"/>
    <property type="project" value="TreeGrafter"/>
</dbReference>
<dbReference type="SUPFAM" id="SSF53822">
    <property type="entry name" value="Periplasmic binding protein-like I"/>
    <property type="match status" value="1"/>
</dbReference>
<dbReference type="EMBL" id="BMMX01000005">
    <property type="protein sequence ID" value="GGK84565.1"/>
    <property type="molecule type" value="Genomic_DNA"/>
</dbReference>
<dbReference type="CDD" id="cd06267">
    <property type="entry name" value="PBP1_LacI_sugar_binding-like"/>
    <property type="match status" value="1"/>
</dbReference>
<dbReference type="PANTHER" id="PTHR30146">
    <property type="entry name" value="LACI-RELATED TRANSCRIPTIONAL REPRESSOR"/>
    <property type="match status" value="1"/>
</dbReference>
<evidence type="ECO:0000256" key="3">
    <source>
        <dbReference type="ARBA" id="ARBA00023163"/>
    </source>
</evidence>
<evidence type="ECO:0000259" key="5">
    <source>
        <dbReference type="PROSITE" id="PS50943"/>
    </source>
</evidence>
<keyword evidence="3" id="KW-0804">Transcription</keyword>
<name>A0A8J3BWI3_9ACTN</name>
<evidence type="ECO:0000256" key="2">
    <source>
        <dbReference type="ARBA" id="ARBA00023125"/>
    </source>
</evidence>
<proteinExistence type="predicted"/>
<feature type="domain" description="HTH cro/C1-type" evidence="5">
    <location>
        <begin position="3"/>
        <end position="47"/>
    </location>
</feature>
<dbReference type="SUPFAM" id="SSF47413">
    <property type="entry name" value="lambda repressor-like DNA-binding domains"/>
    <property type="match status" value="1"/>
</dbReference>
<keyword evidence="7" id="KW-1185">Reference proteome</keyword>